<dbReference type="Proteomes" id="UP000077654">
    <property type="component" value="Chromosome"/>
</dbReference>
<evidence type="ECO:0000313" key="3">
    <source>
        <dbReference type="Proteomes" id="UP000077654"/>
    </source>
</evidence>
<dbReference type="EMBL" id="CP011299">
    <property type="protein sequence ID" value="ANF17247.1"/>
    <property type="molecule type" value="Genomic_DNA"/>
</dbReference>
<evidence type="ECO:0000256" key="1">
    <source>
        <dbReference type="SAM" id="Phobius"/>
    </source>
</evidence>
<dbReference type="PATRIC" id="fig|118110.3.peg.500"/>
<accession>A0A172WE74</accession>
<proteinExistence type="predicted"/>
<keyword evidence="1" id="KW-1133">Transmembrane helix</keyword>
<feature type="transmembrane region" description="Helical" evidence="1">
    <location>
        <begin position="38"/>
        <end position="59"/>
    </location>
</feature>
<keyword evidence="1" id="KW-0812">Transmembrane</keyword>
<protein>
    <submittedName>
        <fullName evidence="2">Uncharacterized protein</fullName>
    </submittedName>
</protein>
<sequence length="64" mass="7543">MILCSLFISILTFRSEFFHILDIKVLNNILLFSDIVSYILFKIFSIFVLTSTYVLLLSFEKIVF</sequence>
<keyword evidence="3" id="KW-1185">Reference proteome</keyword>
<dbReference type="AlphaFoldDB" id="A0A172WE74"/>
<organism evidence="2 3">
    <name type="scientific">Buchnera aphidicola subsp. Schlechtendalia chinensis</name>
    <dbReference type="NCBI Taxonomy" id="118110"/>
    <lineage>
        <taxon>Bacteria</taxon>
        <taxon>Pseudomonadati</taxon>
        <taxon>Pseudomonadota</taxon>
        <taxon>Gammaproteobacteria</taxon>
        <taxon>Enterobacterales</taxon>
        <taxon>Erwiniaceae</taxon>
        <taxon>Buchnera</taxon>
    </lineage>
</organism>
<reference evidence="2 3" key="1">
    <citation type="submission" date="2015-04" db="EMBL/GenBank/DDBJ databases">
        <title>Buchnera aphidicola assembly.</title>
        <authorList>
            <person name="Zhang Y."/>
        </authorList>
    </citation>
    <scope>NUCLEOTIDE SEQUENCE [LARGE SCALE GENOMIC DNA]</scope>
    <source>
        <strain evidence="2 3">SC</strain>
    </source>
</reference>
<evidence type="ECO:0000313" key="2">
    <source>
        <dbReference type="EMBL" id="ANF17247.1"/>
    </source>
</evidence>
<keyword evidence="1" id="KW-0472">Membrane</keyword>
<name>A0A172WE74_BUCSC</name>
<gene>
    <name evidence="2" type="ORF">XW81_02525</name>
</gene>